<dbReference type="GO" id="GO:0003713">
    <property type="term" value="F:transcription coactivator activity"/>
    <property type="evidence" value="ECO:0007669"/>
    <property type="project" value="UniProtKB-UniRule"/>
</dbReference>
<evidence type="ECO:0000256" key="8">
    <source>
        <dbReference type="ARBA" id="ARBA00023159"/>
    </source>
</evidence>
<dbReference type="AlphaFoldDB" id="A0ABD1HBG8"/>
<dbReference type="InterPro" id="IPR018783">
    <property type="entry name" value="TF_ENY2"/>
</dbReference>
<feature type="compositionally biased region" description="Basic and acidic residues" evidence="12">
    <location>
        <begin position="39"/>
        <end position="48"/>
    </location>
</feature>
<dbReference type="PANTHER" id="PTHR12514">
    <property type="entry name" value="ENHANCER OF YELLOW 2 TRANSCRIPTION FACTOR"/>
    <property type="match status" value="1"/>
</dbReference>
<keyword evidence="5 11" id="KW-0653">Protein transport</keyword>
<keyword evidence="10 11" id="KW-0539">Nucleus</keyword>
<organism evidence="13 14">
    <name type="scientific">Salvia divinorum</name>
    <name type="common">Maria pastora</name>
    <name type="synonym">Diviner's sage</name>
    <dbReference type="NCBI Taxonomy" id="28513"/>
    <lineage>
        <taxon>Eukaryota</taxon>
        <taxon>Viridiplantae</taxon>
        <taxon>Streptophyta</taxon>
        <taxon>Embryophyta</taxon>
        <taxon>Tracheophyta</taxon>
        <taxon>Spermatophyta</taxon>
        <taxon>Magnoliopsida</taxon>
        <taxon>eudicotyledons</taxon>
        <taxon>Gunneridae</taxon>
        <taxon>Pentapetalae</taxon>
        <taxon>asterids</taxon>
        <taxon>lamiids</taxon>
        <taxon>Lamiales</taxon>
        <taxon>Lamiaceae</taxon>
        <taxon>Nepetoideae</taxon>
        <taxon>Mentheae</taxon>
        <taxon>Salviinae</taxon>
        <taxon>Salvia</taxon>
        <taxon>Salvia subgen. Calosphace</taxon>
    </lineage>
</organism>
<dbReference type="GO" id="GO:0070390">
    <property type="term" value="C:transcription export complex 2"/>
    <property type="evidence" value="ECO:0007669"/>
    <property type="project" value="UniProtKB-UniRule"/>
</dbReference>
<evidence type="ECO:0000256" key="4">
    <source>
        <dbReference type="ARBA" id="ARBA00022853"/>
    </source>
</evidence>
<keyword evidence="14" id="KW-1185">Reference proteome</keyword>
<dbReference type="GO" id="GO:0005643">
    <property type="term" value="C:nuclear pore"/>
    <property type="evidence" value="ECO:0007669"/>
    <property type="project" value="UniProtKB-UniRule"/>
</dbReference>
<evidence type="ECO:0000256" key="11">
    <source>
        <dbReference type="HAMAP-Rule" id="MF_03046"/>
    </source>
</evidence>
<keyword evidence="9 11" id="KW-0804">Transcription</keyword>
<dbReference type="FunFam" id="1.10.246.140:FF:000001">
    <property type="entry name" value="Transcription and mRNA export factor ENY2"/>
    <property type="match status" value="1"/>
</dbReference>
<keyword evidence="8 11" id="KW-0010">Activator</keyword>
<keyword evidence="2 11" id="KW-0813">Transport</keyword>
<keyword evidence="3 11" id="KW-0509">mRNA transport</keyword>
<evidence type="ECO:0000256" key="5">
    <source>
        <dbReference type="ARBA" id="ARBA00022927"/>
    </source>
</evidence>
<proteinExistence type="inferred from homology"/>
<comment type="caution">
    <text evidence="13">The sequence shown here is derived from an EMBL/GenBank/DDBJ whole genome shotgun (WGS) entry which is preliminary data.</text>
</comment>
<dbReference type="GO" id="GO:0006368">
    <property type="term" value="P:transcription elongation by RNA polymerase II"/>
    <property type="evidence" value="ECO:0007669"/>
    <property type="project" value="UniProtKB-UniRule"/>
</dbReference>
<dbReference type="EMBL" id="JBEAFC010000006">
    <property type="protein sequence ID" value="KAL1553295.1"/>
    <property type="molecule type" value="Genomic_DNA"/>
</dbReference>
<keyword evidence="4 11" id="KW-0156">Chromatin regulator</keyword>
<comment type="similarity">
    <text evidence="11">Belongs to the ENY2 family.</text>
</comment>
<dbReference type="GO" id="GO:0006406">
    <property type="term" value="P:mRNA export from nucleus"/>
    <property type="evidence" value="ECO:0007669"/>
    <property type="project" value="UniProtKB-UniRule"/>
</dbReference>
<dbReference type="Pfam" id="PF10163">
    <property type="entry name" value="EnY2"/>
    <property type="match status" value="1"/>
</dbReference>
<evidence type="ECO:0000256" key="7">
    <source>
        <dbReference type="ARBA" id="ARBA00023015"/>
    </source>
</evidence>
<dbReference type="GO" id="GO:0071819">
    <property type="term" value="C:DUBm complex"/>
    <property type="evidence" value="ECO:0007669"/>
    <property type="project" value="UniProtKB-UniRule"/>
</dbReference>
<evidence type="ECO:0000256" key="12">
    <source>
        <dbReference type="SAM" id="MobiDB-lite"/>
    </source>
</evidence>
<comment type="subcellular location">
    <subcellularLocation>
        <location evidence="1 11">Nucleus</location>
        <location evidence="1 11">Nucleoplasm</location>
    </subcellularLocation>
</comment>
<accession>A0ABD1HBG8</accession>
<dbReference type="Gene3D" id="1.10.246.140">
    <property type="match status" value="1"/>
</dbReference>
<dbReference type="GO" id="GO:0015031">
    <property type="term" value="P:protein transport"/>
    <property type="evidence" value="ECO:0007669"/>
    <property type="project" value="UniProtKB-KW"/>
</dbReference>
<evidence type="ECO:0000313" key="14">
    <source>
        <dbReference type="Proteomes" id="UP001567538"/>
    </source>
</evidence>
<evidence type="ECO:0000256" key="1">
    <source>
        <dbReference type="ARBA" id="ARBA00004642"/>
    </source>
</evidence>
<sequence>MKRVKRQEWHCCGGRRLPLILRGHLLVNELEAAAVPEEQSGRRGKEKGIGNAALVSSADISQPAKMSRRNSINRPPTPDARDDDDDAPPKEPTLHEIVNLKLMESGEKERLIELVRERLVDCGWKDEMRTLCRAFVKKNGRDNVTVDDLVRAITPKGRASIPDSVKAELLQKIRSFLVSVAH</sequence>
<dbReference type="InterPro" id="IPR038212">
    <property type="entry name" value="TF_EnY2_sf"/>
</dbReference>
<evidence type="ECO:0000256" key="2">
    <source>
        <dbReference type="ARBA" id="ARBA00022448"/>
    </source>
</evidence>
<evidence type="ECO:0000256" key="6">
    <source>
        <dbReference type="ARBA" id="ARBA00023010"/>
    </source>
</evidence>
<dbReference type="HAMAP" id="MF_03046">
    <property type="entry name" value="ENY2_Sus1"/>
    <property type="match status" value="1"/>
</dbReference>
<reference evidence="13 14" key="1">
    <citation type="submission" date="2024-06" db="EMBL/GenBank/DDBJ databases">
        <title>A chromosome level genome sequence of Diviner's sage (Salvia divinorum).</title>
        <authorList>
            <person name="Ford S.A."/>
            <person name="Ro D.-K."/>
            <person name="Ness R.W."/>
            <person name="Phillips M.A."/>
        </authorList>
    </citation>
    <scope>NUCLEOTIDE SEQUENCE [LARGE SCALE GENOMIC DNA]</scope>
    <source>
        <strain evidence="13">SAF-2024a</strain>
        <tissue evidence="13">Leaf</tissue>
    </source>
</reference>
<name>A0ABD1HBG8_SALDI</name>
<gene>
    <name evidence="13" type="ORF">AAHA92_13989</name>
</gene>
<keyword evidence="7 11" id="KW-0805">Transcription regulation</keyword>
<comment type="function">
    <text evidence="11">Involved in mRNA export coupled transcription activation by association with both the TREX-2 and the SAGA complexes. The transcription regulatory histone acetylation (HAT) complex SAGA is a multiprotein complex that activates transcription by remodeling chromatin and mediating histone acetylation and deubiquitination. Within the SAGA complex, participates to a subcomplex that specifically deubiquitinates histones. The SAGA complex is recruited to specific gene promoters by activators, where it is required for transcription. The TREX-2 complex functions in docking export-competent ribonucleoprotein particles (mRNPs) to the nuclear entrance of the nuclear pore complex (nuclear basket). TREX-2 participates in mRNA export and accurate chromatin positioning in the nucleus by tethering genes to the nuclear periphery.</text>
</comment>
<keyword evidence="6 11" id="KW-0811">Translocation</keyword>
<dbReference type="GO" id="GO:0000124">
    <property type="term" value="C:SAGA complex"/>
    <property type="evidence" value="ECO:0007669"/>
    <property type="project" value="UniProtKB-UniRule"/>
</dbReference>
<evidence type="ECO:0000256" key="10">
    <source>
        <dbReference type="ARBA" id="ARBA00023242"/>
    </source>
</evidence>
<evidence type="ECO:0000256" key="9">
    <source>
        <dbReference type="ARBA" id="ARBA00023163"/>
    </source>
</evidence>
<evidence type="ECO:0000256" key="3">
    <source>
        <dbReference type="ARBA" id="ARBA00022816"/>
    </source>
</evidence>
<dbReference type="GO" id="GO:0005654">
    <property type="term" value="C:nucleoplasm"/>
    <property type="evidence" value="ECO:0007669"/>
    <property type="project" value="UniProtKB-SubCell"/>
</dbReference>
<comment type="subunit">
    <text evidence="11">Component of the nuclear pore complex (NPC)-associated TREX-2 complex (transcription and export complex 2). Component of the SAGA transcription coactivator-HAT complex. Within the SAGA complex, participates to a subcomplex of SAGA called the DUB module (deubiquitination module).</text>
</comment>
<protein>
    <recommendedName>
        <fullName evidence="11">Transcription and mRNA export factor ENY2</fullName>
    </recommendedName>
    <alternativeName>
        <fullName evidence="11">Enhancer of yellow 2 transcription factor homolog</fullName>
    </alternativeName>
</protein>
<evidence type="ECO:0000313" key="13">
    <source>
        <dbReference type="EMBL" id="KAL1553295.1"/>
    </source>
</evidence>
<dbReference type="GO" id="GO:0006325">
    <property type="term" value="P:chromatin organization"/>
    <property type="evidence" value="ECO:0007669"/>
    <property type="project" value="UniProtKB-KW"/>
</dbReference>
<dbReference type="Proteomes" id="UP001567538">
    <property type="component" value="Unassembled WGS sequence"/>
</dbReference>
<feature type="region of interest" description="Disordered" evidence="12">
    <location>
        <begin position="36"/>
        <end position="92"/>
    </location>
</feature>